<dbReference type="EMBL" id="AOSG01000001">
    <property type="protein sequence ID" value="EOR72816.1"/>
    <property type="molecule type" value="Genomic_DNA"/>
</dbReference>
<evidence type="ECO:0000313" key="7">
    <source>
        <dbReference type="EMBL" id="EOR72816.1"/>
    </source>
</evidence>
<accession>A0A9P2TE72</accession>
<evidence type="ECO:0000256" key="1">
    <source>
        <dbReference type="ARBA" id="ARBA00004141"/>
    </source>
</evidence>
<organism evidence="7 8">
    <name type="scientific">Thermobifida fusca TM51</name>
    <dbReference type="NCBI Taxonomy" id="1169414"/>
    <lineage>
        <taxon>Bacteria</taxon>
        <taxon>Bacillati</taxon>
        <taxon>Actinomycetota</taxon>
        <taxon>Actinomycetes</taxon>
        <taxon>Streptosporangiales</taxon>
        <taxon>Nocardiopsidaceae</taxon>
        <taxon>Thermobifida</taxon>
    </lineage>
</organism>
<keyword evidence="3 5" id="KW-1133">Transmembrane helix</keyword>
<dbReference type="PANTHER" id="PTHR40763:SF4">
    <property type="entry name" value="DUF1707 DOMAIN-CONTAINING PROTEIN"/>
    <property type="match status" value="1"/>
</dbReference>
<evidence type="ECO:0000313" key="8">
    <source>
        <dbReference type="Proteomes" id="UP000014184"/>
    </source>
</evidence>
<evidence type="ECO:0000256" key="3">
    <source>
        <dbReference type="ARBA" id="ARBA00022989"/>
    </source>
</evidence>
<gene>
    <name evidence="7" type="ORF">TM51_00100</name>
</gene>
<proteinExistence type="predicted"/>
<reference evidence="7 8" key="1">
    <citation type="journal article" date="2013" name="Genome Announc.">
        <title>Draft Genome Sequence of the Lignocellulose Decomposer Thermobifida fusca Strain TM51.</title>
        <authorList>
            <person name="Toth A."/>
            <person name="Barna T."/>
            <person name="Nagy I."/>
            <person name="Horvath B."/>
            <person name="Nagy I."/>
            <person name="Tancsics A."/>
            <person name="Kriszt B."/>
            <person name="Baka E."/>
            <person name="Fekete C."/>
            <person name="Kukolya J."/>
        </authorList>
    </citation>
    <scope>NUCLEOTIDE SEQUENCE [LARGE SCALE GENOMIC DNA]</scope>
    <source>
        <strain evidence="7 8">TM51</strain>
    </source>
</reference>
<keyword evidence="8" id="KW-1185">Reference proteome</keyword>
<evidence type="ECO:0000256" key="2">
    <source>
        <dbReference type="ARBA" id="ARBA00022692"/>
    </source>
</evidence>
<dbReference type="AlphaFoldDB" id="A0A9P2TE72"/>
<protein>
    <recommendedName>
        <fullName evidence="6">DUF1707 domain-containing protein</fullName>
    </recommendedName>
</protein>
<feature type="transmembrane region" description="Helical" evidence="5">
    <location>
        <begin position="147"/>
        <end position="164"/>
    </location>
</feature>
<dbReference type="InterPro" id="IPR019109">
    <property type="entry name" value="MamF_MmsF"/>
</dbReference>
<keyword evidence="2 5" id="KW-0812">Transmembrane</keyword>
<evidence type="ECO:0000259" key="6">
    <source>
        <dbReference type="Pfam" id="PF08044"/>
    </source>
</evidence>
<feature type="transmembrane region" description="Helical" evidence="5">
    <location>
        <begin position="120"/>
        <end position="141"/>
    </location>
</feature>
<name>A0A9P2TE72_THEFU</name>
<dbReference type="Pfam" id="PF08044">
    <property type="entry name" value="DUF1707"/>
    <property type="match status" value="1"/>
</dbReference>
<dbReference type="Pfam" id="PF09685">
    <property type="entry name" value="MamF_MmsF"/>
    <property type="match status" value="1"/>
</dbReference>
<evidence type="ECO:0000256" key="5">
    <source>
        <dbReference type="SAM" id="Phobius"/>
    </source>
</evidence>
<keyword evidence="4 5" id="KW-0472">Membrane</keyword>
<dbReference type="PANTHER" id="PTHR40763">
    <property type="entry name" value="MEMBRANE PROTEIN-RELATED"/>
    <property type="match status" value="1"/>
</dbReference>
<dbReference type="InterPro" id="IPR012551">
    <property type="entry name" value="DUF1707_SHOCT-like"/>
</dbReference>
<feature type="transmembrane region" description="Helical" evidence="5">
    <location>
        <begin position="76"/>
        <end position="99"/>
    </location>
</feature>
<dbReference type="RefSeq" id="WP_011293488.1">
    <property type="nucleotide sequence ID" value="NZ_AOSG01000001.1"/>
</dbReference>
<comment type="caution">
    <text evidence="7">The sequence shown here is derived from an EMBL/GenBank/DDBJ whole genome shotgun (WGS) entry which is preliminary data.</text>
</comment>
<dbReference type="Proteomes" id="UP000014184">
    <property type="component" value="Unassembled WGS sequence"/>
</dbReference>
<feature type="domain" description="DUF1707" evidence="6">
    <location>
        <begin position="1"/>
        <end position="52"/>
    </location>
</feature>
<comment type="subcellular location">
    <subcellularLocation>
        <location evidence="1">Membrane</location>
        <topology evidence="1">Multi-pass membrane protein</topology>
    </subcellularLocation>
</comment>
<sequence length="186" mass="20624">MRVTHAERDRIAEMLRDAYAEGQLDEEELDERLSRAMKAKTRGDLQPLVADLSLTPASAAVPHPVQQGEPTKEERLWAAGGHLSGYFLPVLGPLIVMLVKNGSPYARTQAIRALNYHLNLLIATVLAPFAIFLLVTIPIYLFLFLGWVFLPLVGGVASLIGSNWKYPLTIDIVKEHPRPPETPPLQ</sequence>
<evidence type="ECO:0000256" key="4">
    <source>
        <dbReference type="ARBA" id="ARBA00023136"/>
    </source>
</evidence>